<dbReference type="EMBL" id="JAVLET010000001">
    <property type="protein sequence ID" value="KAL0475317.1"/>
    <property type="molecule type" value="Genomic_DNA"/>
</dbReference>
<feature type="region of interest" description="Disordered" evidence="1">
    <location>
        <begin position="1"/>
        <end position="35"/>
    </location>
</feature>
<evidence type="ECO:0000313" key="2">
    <source>
        <dbReference type="EMBL" id="KAL0475317.1"/>
    </source>
</evidence>
<name>A0ABR3DSJ0_NEUIN</name>
<accession>A0ABR3DSJ0</accession>
<comment type="caution">
    <text evidence="2">The sequence shown here is derived from an EMBL/GenBank/DDBJ whole genome shotgun (WGS) entry which is preliminary data.</text>
</comment>
<gene>
    <name evidence="2" type="ORF">QR685DRAFT_593916</name>
</gene>
<sequence length="106" mass="11591">MRHETMYPRPSDEEEGIKKAPGVSSDGHEEPAMCGAQEHSGIVRCIDGGRKSIIGPRLQVRMQGPCSLHFHSVVVIQTCAKERETNKNGGGRKEGSWHWAAEALIG</sequence>
<protein>
    <submittedName>
        <fullName evidence="2">Uncharacterized protein</fullName>
    </submittedName>
</protein>
<evidence type="ECO:0000256" key="1">
    <source>
        <dbReference type="SAM" id="MobiDB-lite"/>
    </source>
</evidence>
<proteinExistence type="predicted"/>
<organism evidence="2 3">
    <name type="scientific">Neurospora intermedia</name>
    <dbReference type="NCBI Taxonomy" id="5142"/>
    <lineage>
        <taxon>Eukaryota</taxon>
        <taxon>Fungi</taxon>
        <taxon>Dikarya</taxon>
        <taxon>Ascomycota</taxon>
        <taxon>Pezizomycotina</taxon>
        <taxon>Sordariomycetes</taxon>
        <taxon>Sordariomycetidae</taxon>
        <taxon>Sordariales</taxon>
        <taxon>Sordariaceae</taxon>
        <taxon>Neurospora</taxon>
    </lineage>
</organism>
<evidence type="ECO:0000313" key="3">
    <source>
        <dbReference type="Proteomes" id="UP001451303"/>
    </source>
</evidence>
<dbReference type="Proteomes" id="UP001451303">
    <property type="component" value="Unassembled WGS sequence"/>
</dbReference>
<reference evidence="2 3" key="1">
    <citation type="submission" date="2023-09" db="EMBL/GenBank/DDBJ databases">
        <title>Multi-omics analysis of a traditional fermented food reveals byproduct-associated fungal strains for waste-to-food upcycling.</title>
        <authorList>
            <consortium name="Lawrence Berkeley National Laboratory"/>
            <person name="Rekdal V.M."/>
            <person name="Villalobos-Escobedo J.M."/>
            <person name="Rodriguez-Valeron N."/>
            <person name="Garcia M.O."/>
            <person name="Vasquez D.P."/>
            <person name="Damayanti I."/>
            <person name="Sorensen P.M."/>
            <person name="Baidoo E.E."/>
            <person name="De Carvalho A.C."/>
            <person name="Riley R."/>
            <person name="Lipzen A."/>
            <person name="He G."/>
            <person name="Yan M."/>
            <person name="Haridas S."/>
            <person name="Daum C."/>
            <person name="Yoshinaga Y."/>
            <person name="Ng V."/>
            <person name="Grigoriev I.V."/>
            <person name="Munk R."/>
            <person name="Nuraida L."/>
            <person name="Wijaya C.H."/>
            <person name="Morales P.-C."/>
            <person name="Keasling J.D."/>
        </authorList>
    </citation>
    <scope>NUCLEOTIDE SEQUENCE [LARGE SCALE GENOMIC DNA]</scope>
    <source>
        <strain evidence="2 3">FGSC 2613</strain>
    </source>
</reference>
<keyword evidence="3" id="KW-1185">Reference proteome</keyword>